<accession>A0AAQ3II09</accession>
<name>A0AAQ3II09_BACIU</name>
<organism evidence="1 2">
    <name type="scientific">Bacillus subtilis</name>
    <dbReference type="NCBI Taxonomy" id="1423"/>
    <lineage>
        <taxon>Bacteria</taxon>
        <taxon>Bacillati</taxon>
        <taxon>Bacillota</taxon>
        <taxon>Bacilli</taxon>
        <taxon>Bacillales</taxon>
        <taxon>Bacillaceae</taxon>
        <taxon>Bacillus</taxon>
    </lineage>
</organism>
<sequence length="45" mass="4581">MIAEQAPIAGGLVTPAHAAALSNEGALGIRLSQSRHAQKANPYAK</sequence>
<dbReference type="Proteomes" id="UP001229422">
    <property type="component" value="Chromosome"/>
</dbReference>
<dbReference type="AlphaFoldDB" id="A0AAQ3II09"/>
<dbReference type="EMBL" id="CP125292">
    <property type="protein sequence ID" value="WHM22725.1"/>
    <property type="molecule type" value="Genomic_DNA"/>
</dbReference>
<gene>
    <name evidence="1" type="ORF">QL281_06700</name>
</gene>
<dbReference type="RefSeq" id="WP_154816880.1">
    <property type="nucleotide sequence ID" value="NZ_CP015222.1"/>
</dbReference>
<protein>
    <submittedName>
        <fullName evidence="1">Uncharacterized protein</fullName>
    </submittedName>
</protein>
<proteinExistence type="predicted"/>
<evidence type="ECO:0000313" key="1">
    <source>
        <dbReference type="EMBL" id="WHM22725.1"/>
    </source>
</evidence>
<evidence type="ECO:0000313" key="2">
    <source>
        <dbReference type="Proteomes" id="UP001229422"/>
    </source>
</evidence>
<reference evidence="1" key="1">
    <citation type="submission" date="2023-05" db="EMBL/GenBank/DDBJ databases">
        <title>Complete genome sequence of Bacillus subtilis SRCM117797 isolated from Soybean paste.</title>
        <authorList>
            <person name="Abraha H.B."/>
            <person name="Kim K.-P."/>
            <person name="Ryu M.-S."/>
            <person name="Jeong D.-Y."/>
        </authorList>
    </citation>
    <scope>NUCLEOTIDE SEQUENCE</scope>
    <source>
        <strain evidence="1">SRCM117797</strain>
    </source>
</reference>